<dbReference type="EMBL" id="UHFG01000004">
    <property type="protein sequence ID" value="SUN50921.1"/>
    <property type="molecule type" value="Genomic_DNA"/>
</dbReference>
<evidence type="ECO:0000313" key="14">
    <source>
        <dbReference type="Proteomes" id="UP000254797"/>
    </source>
</evidence>
<keyword evidence="6" id="KW-0133">Cell shape</keyword>
<evidence type="ECO:0000256" key="5">
    <source>
        <dbReference type="ARBA" id="ARBA00022679"/>
    </source>
</evidence>
<name>A0A380JZL9_STRDY</name>
<evidence type="ECO:0000313" key="13">
    <source>
        <dbReference type="EMBL" id="SUN50921.1"/>
    </source>
</evidence>
<protein>
    <recommendedName>
        <fullName evidence="3">Aminoacyltransferase FemA</fullName>
        <ecNumber evidence="2">2.3.2.17</ecNumber>
    </recommendedName>
    <alternativeName>
        <fullName evidence="11">Factor essential for expression of methicillin resistance A</fullName>
    </alternativeName>
    <alternativeName>
        <fullName evidence="10">N-acetylmuramoyl-L-alanyl-D-glutamyl-L-lysyl-(N6-glycyl)-D-alanyl-D-alanine-diphosphoundecaprenyl-N-acetylglucosamine:glycine glycyltransferase</fullName>
    </alternativeName>
</protein>
<evidence type="ECO:0000256" key="7">
    <source>
        <dbReference type="ARBA" id="ARBA00022984"/>
    </source>
</evidence>
<evidence type="ECO:0000256" key="10">
    <source>
        <dbReference type="ARBA" id="ARBA00030706"/>
    </source>
</evidence>
<comment type="similarity">
    <text evidence="1">Belongs to the FemABX family.</text>
</comment>
<keyword evidence="8 13" id="KW-0012">Acyltransferase</keyword>
<dbReference type="Pfam" id="PF02388">
    <property type="entry name" value="FemAB"/>
    <property type="match status" value="1"/>
</dbReference>
<organism evidence="13 14">
    <name type="scientific">Streptococcus dysgalactiae subsp. dysgalactiae</name>
    <dbReference type="NCBI Taxonomy" id="99822"/>
    <lineage>
        <taxon>Bacteria</taxon>
        <taxon>Bacillati</taxon>
        <taxon>Bacillota</taxon>
        <taxon>Bacilli</taxon>
        <taxon>Lactobacillales</taxon>
        <taxon>Streptococcaceae</taxon>
        <taxon>Streptococcus</taxon>
    </lineage>
</organism>
<dbReference type="PANTHER" id="PTHR36174">
    <property type="entry name" value="LIPID II:GLYCINE GLYCYLTRANSFERASE"/>
    <property type="match status" value="1"/>
</dbReference>
<dbReference type="SUPFAM" id="SSF55729">
    <property type="entry name" value="Acyl-CoA N-acyltransferases (Nat)"/>
    <property type="match status" value="2"/>
</dbReference>
<keyword evidence="5 13" id="KW-0808">Transferase</keyword>
<dbReference type="GO" id="GO:0071555">
    <property type="term" value="P:cell wall organization"/>
    <property type="evidence" value="ECO:0007669"/>
    <property type="project" value="UniProtKB-KW"/>
</dbReference>
<dbReference type="Gene3D" id="1.20.58.90">
    <property type="match status" value="1"/>
</dbReference>
<sequence length="411" mass="47967">MALIEISQERFAHYCQNLKRHSFIQTPEMAKLLMKRGAEPHFLGLEKDGKLKIAALIFLQKVLGGWRLELNAGPNTNYPEYLKEFYSQLKDYAKKHHVIECVVKPYDDYQQFDSNGNPLSETNEELIELLTSLGFQHDGFKTGYPEGEPVWHYVKKLEGITPSRLPQSFSKKGKALLKKANTFGITLRSLNRDELHHFKEITTATSDRRDYSDKSLSYYQDFYDSFGEYCEFMVATLNFNDYLTNLKQKQNQLWGRIEKLDNELMIHPHSEKKQNQLRELSSQFETFDVRISEALDFLKEYGAKEMILAGSLFLYTPQEAVYLFSGSYPEFNRFYAPALLQEHAMLDAIAKGIKTYNFLGITGEFDGSDGVLRFKQNFNGYILQKPGTFRYYPRPMLFQSIQFIKKVLRRY</sequence>
<comment type="catalytic activity">
    <reaction evidence="12">
        <text>beta-D-GlcNAc-(1-&gt;4)-Mur2Ac(oyl-L-Ala-D-isoglutaminyl-L-Lys-(N(6)-Gly)-D-Ala-D-Ala)-di-trans,octa-cis-undecaprenyl diphosphate + 2 glycyl-tRNA(Gly) = MurNAc-L-Ala-D-isoglutaminyl-L-Lys-(N(6)-tri-Gly)-D-Ala-D-Ala-diphospho-di-trans,octa-cis-undecaprenyl-GlcNAc + 2 tRNA(Gly) + 2 H(+)</text>
        <dbReference type="Rhea" id="RHEA:30439"/>
        <dbReference type="Rhea" id="RHEA-COMP:9664"/>
        <dbReference type="Rhea" id="RHEA-COMP:9683"/>
        <dbReference type="ChEBI" id="CHEBI:15378"/>
        <dbReference type="ChEBI" id="CHEBI:62234"/>
        <dbReference type="ChEBI" id="CHEBI:62235"/>
        <dbReference type="ChEBI" id="CHEBI:78442"/>
        <dbReference type="ChEBI" id="CHEBI:78522"/>
        <dbReference type="EC" id="2.3.2.17"/>
    </reaction>
</comment>
<accession>A0A380JZL9</accession>
<keyword evidence="9" id="KW-0961">Cell wall biogenesis/degradation</keyword>
<dbReference type="InterPro" id="IPR010978">
    <property type="entry name" value="tRNA-bd_arm"/>
</dbReference>
<keyword evidence="7" id="KW-0573">Peptidoglycan synthesis</keyword>
<dbReference type="RefSeq" id="WP_115246511.1">
    <property type="nucleotide sequence ID" value="NZ_UHFG01000004.1"/>
</dbReference>
<proteinExistence type="inferred from homology"/>
<evidence type="ECO:0000256" key="6">
    <source>
        <dbReference type="ARBA" id="ARBA00022960"/>
    </source>
</evidence>
<dbReference type="Proteomes" id="UP000254797">
    <property type="component" value="Unassembled WGS sequence"/>
</dbReference>
<evidence type="ECO:0000256" key="12">
    <source>
        <dbReference type="ARBA" id="ARBA00047483"/>
    </source>
</evidence>
<evidence type="ECO:0000256" key="11">
    <source>
        <dbReference type="ARBA" id="ARBA00032233"/>
    </source>
</evidence>
<gene>
    <name evidence="13" type="primary">murN</name>
    <name evidence="13" type="ORF">NCTC4670_01735</name>
</gene>
<evidence type="ECO:0000256" key="4">
    <source>
        <dbReference type="ARBA" id="ARBA00022490"/>
    </source>
</evidence>
<dbReference type="Gene3D" id="3.40.630.30">
    <property type="match status" value="2"/>
</dbReference>
<evidence type="ECO:0000256" key="3">
    <source>
        <dbReference type="ARBA" id="ARBA00016236"/>
    </source>
</evidence>
<dbReference type="AlphaFoldDB" id="A0A380JZL9"/>
<dbReference type="EC" id="2.3.2.17" evidence="2"/>
<evidence type="ECO:0000256" key="8">
    <source>
        <dbReference type="ARBA" id="ARBA00023315"/>
    </source>
</evidence>
<keyword evidence="4" id="KW-0963">Cytoplasm</keyword>
<dbReference type="InterPro" id="IPR003447">
    <property type="entry name" value="FEMABX"/>
</dbReference>
<evidence type="ECO:0000256" key="9">
    <source>
        <dbReference type="ARBA" id="ARBA00023316"/>
    </source>
</evidence>
<dbReference type="GO" id="GO:0000166">
    <property type="term" value="F:nucleotide binding"/>
    <property type="evidence" value="ECO:0007669"/>
    <property type="project" value="InterPro"/>
</dbReference>
<reference evidence="13 14" key="1">
    <citation type="submission" date="2018-06" db="EMBL/GenBank/DDBJ databases">
        <authorList>
            <consortium name="Pathogen Informatics"/>
            <person name="Doyle S."/>
        </authorList>
    </citation>
    <scope>NUCLEOTIDE SEQUENCE [LARGE SCALE GENOMIC DNA]</scope>
    <source>
        <strain evidence="13 14">NCTC4670</strain>
    </source>
</reference>
<dbReference type="SUPFAM" id="SSF46589">
    <property type="entry name" value="tRNA-binding arm"/>
    <property type="match status" value="1"/>
</dbReference>
<dbReference type="PANTHER" id="PTHR36174:SF2">
    <property type="entry name" value="AMINOACYLTRANSFERASE FEMA"/>
    <property type="match status" value="1"/>
</dbReference>
<evidence type="ECO:0000256" key="2">
    <source>
        <dbReference type="ARBA" id="ARBA00012466"/>
    </source>
</evidence>
<dbReference type="InterPro" id="IPR016181">
    <property type="entry name" value="Acyl_CoA_acyltransferase"/>
</dbReference>
<dbReference type="GO" id="GO:0008360">
    <property type="term" value="P:regulation of cell shape"/>
    <property type="evidence" value="ECO:0007669"/>
    <property type="project" value="UniProtKB-KW"/>
</dbReference>
<evidence type="ECO:0000256" key="1">
    <source>
        <dbReference type="ARBA" id="ARBA00009943"/>
    </source>
</evidence>
<dbReference type="InterPro" id="IPR050644">
    <property type="entry name" value="PG_Glycine_Bridge_Synth"/>
</dbReference>
<dbReference type="GO" id="GO:0009252">
    <property type="term" value="P:peptidoglycan biosynthetic process"/>
    <property type="evidence" value="ECO:0007669"/>
    <property type="project" value="UniProtKB-KW"/>
</dbReference>
<dbReference type="GO" id="GO:0016755">
    <property type="term" value="F:aminoacyltransferase activity"/>
    <property type="evidence" value="ECO:0007669"/>
    <property type="project" value="InterPro"/>
</dbReference>
<dbReference type="PROSITE" id="PS51191">
    <property type="entry name" value="FEMABX"/>
    <property type="match status" value="1"/>
</dbReference>